<dbReference type="GO" id="GO:0010737">
    <property type="term" value="P:protein kinase A signaling"/>
    <property type="evidence" value="ECO:0007669"/>
    <property type="project" value="TreeGrafter"/>
</dbReference>
<comment type="caution">
    <text evidence="3">The sequence shown here is derived from an EMBL/GenBank/DDBJ whole genome shotgun (WGS) entry which is preliminary data.</text>
</comment>
<evidence type="ECO:0000256" key="1">
    <source>
        <dbReference type="ARBA" id="ARBA00010954"/>
    </source>
</evidence>
<protein>
    <recommendedName>
        <fullName evidence="5">T-complex protein 11-like protein 1</fullName>
    </recommendedName>
</protein>
<evidence type="ECO:0000313" key="3">
    <source>
        <dbReference type="EMBL" id="KAG1311927.1"/>
    </source>
</evidence>
<organism evidence="3 4">
    <name type="scientific">Rhizopus oryzae</name>
    <name type="common">Mucormycosis agent</name>
    <name type="synonym">Rhizopus arrhizus var. delemar</name>
    <dbReference type="NCBI Taxonomy" id="64495"/>
    <lineage>
        <taxon>Eukaryota</taxon>
        <taxon>Fungi</taxon>
        <taxon>Fungi incertae sedis</taxon>
        <taxon>Mucoromycota</taxon>
        <taxon>Mucoromycotina</taxon>
        <taxon>Mucoromycetes</taxon>
        <taxon>Mucorales</taxon>
        <taxon>Mucorineae</taxon>
        <taxon>Rhizopodaceae</taxon>
        <taxon>Rhizopus</taxon>
    </lineage>
</organism>
<dbReference type="InterPro" id="IPR008862">
    <property type="entry name" value="Tcp11"/>
</dbReference>
<dbReference type="EMBL" id="JAANQT010000335">
    <property type="protein sequence ID" value="KAG1311927.1"/>
    <property type="molecule type" value="Genomic_DNA"/>
</dbReference>
<evidence type="ECO:0000313" key="4">
    <source>
        <dbReference type="Proteomes" id="UP000716291"/>
    </source>
</evidence>
<feature type="compositionally biased region" description="Polar residues" evidence="2">
    <location>
        <begin position="1"/>
        <end position="11"/>
    </location>
</feature>
<sequence>MSDTTTANIQESVKKSPDKKKKPSSWSIILKHFRELELPLPSAPETWLEFSALGELLYEPKVIVVTTKILNTALKQKDDNSRHRARVFLTSYVMLMCPNEILSLENEDEKKLYDSAQRMLSLFETWLSAHGHPGATAARLGFVEAWNEYMTLFESWKSKDRNQFADNLIAYYVQLSTLRQNMIADNDPSVGDELQQQLDRVKLRLEQLGGSIALENLQRALERSAASTSTGRRRQQEKVKPRVPDLEEGDERIKEQDGTHKGQNEIKKDQMNQLLNQYSSSFFTNLQLAHELILDPQFSLENHVAENLLERQVKEVAEKALFDQIVEEIERGEMAACVPGLIHDIKQRLLSLISPKSHLYQRIEHDIDLDLIKQEIKQNAFDMNQMIRYLTDIMATLCAPVRDSEIQAIRQRVDQPVEQLKSIFHLLDNMSLDMANFRLRTLRRSLMPIAVDYEREKFAEMLSSGMIQLVRTERWLTESCERCQNAAGHDALFAEAFVSLLEHPKVLTADQLPETLVLDAKRITSFQNEFQANTIVAALLMLARNFGTISAQKQSELAIKLFAILEDKSTSIDHLTVEIERAVGDVTDRREMIRNMVDKTLSHTDTVYSLLSLRVASVIKSAIQNKQCVNDRVITSNGLEHIKNNLQLLSQRIITLTQFHRQVYAPWYDEMISVALK</sequence>
<reference evidence="3" key="1">
    <citation type="journal article" date="2020" name="Microb. Genom.">
        <title>Genetic diversity of clinical and environmental Mucorales isolates obtained from an investigation of mucormycosis cases among solid organ transplant recipients.</title>
        <authorList>
            <person name="Nguyen M.H."/>
            <person name="Kaul D."/>
            <person name="Muto C."/>
            <person name="Cheng S.J."/>
            <person name="Richter R.A."/>
            <person name="Bruno V.M."/>
            <person name="Liu G."/>
            <person name="Beyhan S."/>
            <person name="Sundermann A.J."/>
            <person name="Mounaud S."/>
            <person name="Pasculle A.W."/>
            <person name="Nierman W.C."/>
            <person name="Driscoll E."/>
            <person name="Cumbie R."/>
            <person name="Clancy C.J."/>
            <person name="Dupont C.L."/>
        </authorList>
    </citation>
    <scope>NUCLEOTIDE SEQUENCE</scope>
    <source>
        <strain evidence="3">GL11</strain>
    </source>
</reference>
<keyword evidence="4" id="KW-1185">Reference proteome</keyword>
<gene>
    <name evidence="3" type="ORF">G6F64_003438</name>
</gene>
<name>A0A9P7BV67_RHIOR</name>
<dbReference type="Proteomes" id="UP000716291">
    <property type="component" value="Unassembled WGS sequence"/>
</dbReference>
<feature type="compositionally biased region" description="Basic and acidic residues" evidence="2">
    <location>
        <begin position="234"/>
        <end position="265"/>
    </location>
</feature>
<accession>A0A9P7BV67</accession>
<comment type="similarity">
    <text evidence="1">Belongs to the TCP11 family.</text>
</comment>
<dbReference type="PANTHER" id="PTHR12832">
    <property type="entry name" value="TESTIS-SPECIFIC PROTEIN PBS13 T-COMPLEX 11"/>
    <property type="match status" value="1"/>
</dbReference>
<dbReference type="AlphaFoldDB" id="A0A9P7BV67"/>
<feature type="region of interest" description="Disordered" evidence="2">
    <location>
        <begin position="1"/>
        <end position="22"/>
    </location>
</feature>
<dbReference type="Pfam" id="PF05794">
    <property type="entry name" value="Tcp11"/>
    <property type="match status" value="1"/>
</dbReference>
<dbReference type="PANTHER" id="PTHR12832:SF11">
    <property type="entry name" value="LD23868P"/>
    <property type="match status" value="1"/>
</dbReference>
<evidence type="ECO:0008006" key="5">
    <source>
        <dbReference type="Google" id="ProtNLM"/>
    </source>
</evidence>
<proteinExistence type="inferred from homology"/>
<evidence type="ECO:0000256" key="2">
    <source>
        <dbReference type="SAM" id="MobiDB-lite"/>
    </source>
</evidence>
<feature type="region of interest" description="Disordered" evidence="2">
    <location>
        <begin position="223"/>
        <end position="265"/>
    </location>
</feature>